<organism evidence="3 4">
    <name type="scientific">Septoria linicola</name>
    <dbReference type="NCBI Taxonomy" id="215465"/>
    <lineage>
        <taxon>Eukaryota</taxon>
        <taxon>Fungi</taxon>
        <taxon>Dikarya</taxon>
        <taxon>Ascomycota</taxon>
        <taxon>Pezizomycotina</taxon>
        <taxon>Dothideomycetes</taxon>
        <taxon>Dothideomycetidae</taxon>
        <taxon>Mycosphaerellales</taxon>
        <taxon>Mycosphaerellaceae</taxon>
        <taxon>Septoria</taxon>
    </lineage>
</organism>
<evidence type="ECO:0000259" key="2">
    <source>
        <dbReference type="Pfam" id="PF07910"/>
    </source>
</evidence>
<dbReference type="Proteomes" id="UP001056384">
    <property type="component" value="Chromosome 11"/>
</dbReference>
<protein>
    <submittedName>
        <fullName evidence="3">Peptidase C78, ubiquitin modifier-specific peptidase 1/ 2</fullName>
    </submittedName>
</protein>
<evidence type="ECO:0000313" key="3">
    <source>
        <dbReference type="EMBL" id="USW58831.1"/>
    </source>
</evidence>
<keyword evidence="4" id="KW-1185">Reference proteome</keyword>
<dbReference type="GO" id="GO:0016787">
    <property type="term" value="F:hydrolase activity"/>
    <property type="evidence" value="ECO:0007669"/>
    <property type="project" value="UniProtKB-KW"/>
</dbReference>
<accession>A0A9Q9EPJ4</accession>
<dbReference type="InterPro" id="IPR012462">
    <property type="entry name" value="UFSP1/2_DUB_cat"/>
</dbReference>
<evidence type="ECO:0000313" key="4">
    <source>
        <dbReference type="Proteomes" id="UP001056384"/>
    </source>
</evidence>
<proteinExistence type="predicted"/>
<gene>
    <name evidence="3" type="ORF">Slin15195_G121500</name>
</gene>
<name>A0A9Q9EPJ4_9PEZI</name>
<keyword evidence="1" id="KW-0378">Hydrolase</keyword>
<dbReference type="AlphaFoldDB" id="A0A9Q9EPJ4"/>
<dbReference type="EMBL" id="CP099428">
    <property type="protein sequence ID" value="USW58831.1"/>
    <property type="molecule type" value="Genomic_DNA"/>
</dbReference>
<evidence type="ECO:0000256" key="1">
    <source>
        <dbReference type="ARBA" id="ARBA00022801"/>
    </source>
</evidence>
<dbReference type="Gene3D" id="3.90.70.130">
    <property type="match status" value="1"/>
</dbReference>
<feature type="domain" description="UFSP1/2/DUB catalytic" evidence="2">
    <location>
        <begin position="60"/>
        <end position="279"/>
    </location>
</feature>
<reference evidence="3" key="1">
    <citation type="submission" date="2022-06" db="EMBL/GenBank/DDBJ databases">
        <title>Complete genome sequences of two strains of the flax pathogen Septoria linicola.</title>
        <authorList>
            <person name="Lapalu N."/>
            <person name="Simon A."/>
            <person name="Demenou B."/>
            <person name="Paumier D."/>
            <person name="Guillot M.-P."/>
            <person name="Gout L."/>
            <person name="Valade R."/>
        </authorList>
    </citation>
    <scope>NUCLEOTIDE SEQUENCE</scope>
    <source>
        <strain evidence="3">SE15195</strain>
    </source>
</reference>
<sequence>MTAERQVACRLGKRELGRHAYEDQMPSRIAAMIDQEDDRNKLHGAILKLASLLQEDRNVVSAYLCTASVVQVCKLKNEGGHFCGYRNIQMLWSSMQRYPVRHSSPVSEEVPPISAVQAMIETAWDKGFNAHGRLATGGIKGTRKHVGTSEVEALMLSLDIACIGHAFSGKNAWLALLDFVEKYFVRSSKTSGSDSVTQSELPPLFLQRPGHSMTIVGFEKDIKGRRRLLVFDPAWSPPSVVRPSSGQVGTSSNWSRYWALKMYRKDERYLKRHQAFELLELDGADPTKNGSLGG</sequence>
<dbReference type="Pfam" id="PF07910">
    <property type="entry name" value="Peptidase_C78"/>
    <property type="match status" value="1"/>
</dbReference>